<dbReference type="GO" id="GO:0000981">
    <property type="term" value="F:DNA-binding transcription factor activity, RNA polymerase II-specific"/>
    <property type="evidence" value="ECO:0007669"/>
    <property type="project" value="InterPro"/>
</dbReference>
<feature type="region of interest" description="Disordered" evidence="7">
    <location>
        <begin position="236"/>
        <end position="263"/>
    </location>
</feature>
<comment type="subcellular location">
    <subcellularLocation>
        <location evidence="1">Nucleus</location>
    </subcellularLocation>
</comment>
<keyword evidence="3" id="KW-0805">Transcription regulation</keyword>
<evidence type="ECO:0000256" key="3">
    <source>
        <dbReference type="ARBA" id="ARBA00023015"/>
    </source>
</evidence>
<dbReference type="VEuPathDB" id="FungiDB:TSTA_120500"/>
<evidence type="ECO:0000256" key="2">
    <source>
        <dbReference type="ARBA" id="ARBA00022723"/>
    </source>
</evidence>
<evidence type="ECO:0000313" key="9">
    <source>
        <dbReference type="EMBL" id="EED18302.1"/>
    </source>
</evidence>
<reference evidence="10" key="1">
    <citation type="journal article" date="2015" name="Genome Announc.">
        <title>Genome sequence of the AIDS-associated pathogen Penicillium marneffei (ATCC18224) and its near taxonomic relative Talaromyces stipitatus (ATCC10500).</title>
        <authorList>
            <person name="Nierman W.C."/>
            <person name="Fedorova-Abrams N.D."/>
            <person name="Andrianopoulos A."/>
        </authorList>
    </citation>
    <scope>NUCLEOTIDE SEQUENCE [LARGE SCALE GENOMIC DNA]</scope>
    <source>
        <strain evidence="10">ATCC 10500 / CBS 375.48 / QM 6759 / NRRL 1006</strain>
    </source>
</reference>
<dbReference type="GO" id="GO:0006351">
    <property type="term" value="P:DNA-templated transcription"/>
    <property type="evidence" value="ECO:0007669"/>
    <property type="project" value="InterPro"/>
</dbReference>
<feature type="compositionally biased region" description="Polar residues" evidence="7">
    <location>
        <begin position="62"/>
        <end position="71"/>
    </location>
</feature>
<name>B8MDS3_TALSN</name>
<dbReference type="InterPro" id="IPR007219">
    <property type="entry name" value="XnlR_reg_dom"/>
</dbReference>
<dbReference type="GO" id="GO:0005634">
    <property type="term" value="C:nucleus"/>
    <property type="evidence" value="ECO:0007669"/>
    <property type="project" value="UniProtKB-SubCell"/>
</dbReference>
<dbReference type="AlphaFoldDB" id="B8MDS3"/>
<accession>B8MDS3</accession>
<feature type="compositionally biased region" description="Basic and acidic residues" evidence="7">
    <location>
        <begin position="24"/>
        <end position="43"/>
    </location>
</feature>
<dbReference type="SUPFAM" id="SSF57701">
    <property type="entry name" value="Zn2/Cys6 DNA-binding domain"/>
    <property type="match status" value="1"/>
</dbReference>
<dbReference type="GO" id="GO:0003677">
    <property type="term" value="F:DNA binding"/>
    <property type="evidence" value="ECO:0007669"/>
    <property type="project" value="UniProtKB-KW"/>
</dbReference>
<keyword evidence="5" id="KW-0804">Transcription</keyword>
<dbReference type="GeneID" id="8100034"/>
<organism evidence="9 10">
    <name type="scientific">Talaromyces stipitatus (strain ATCC 10500 / CBS 375.48 / QM 6759 / NRRL 1006)</name>
    <name type="common">Penicillium stipitatum</name>
    <dbReference type="NCBI Taxonomy" id="441959"/>
    <lineage>
        <taxon>Eukaryota</taxon>
        <taxon>Fungi</taxon>
        <taxon>Dikarya</taxon>
        <taxon>Ascomycota</taxon>
        <taxon>Pezizomycotina</taxon>
        <taxon>Eurotiomycetes</taxon>
        <taxon>Eurotiomycetidae</taxon>
        <taxon>Eurotiales</taxon>
        <taxon>Trichocomaceae</taxon>
        <taxon>Talaromyces</taxon>
        <taxon>Talaromyces sect. Talaromyces</taxon>
    </lineage>
</organism>
<evidence type="ECO:0000256" key="5">
    <source>
        <dbReference type="ARBA" id="ARBA00023163"/>
    </source>
</evidence>
<dbReference type="GO" id="GO:0008270">
    <property type="term" value="F:zinc ion binding"/>
    <property type="evidence" value="ECO:0007669"/>
    <property type="project" value="InterPro"/>
</dbReference>
<keyword evidence="10" id="KW-1185">Reference proteome</keyword>
<dbReference type="PANTHER" id="PTHR31001:SF90">
    <property type="entry name" value="CENTROMERE DNA-BINDING PROTEIN COMPLEX CBF3 SUBUNIT B"/>
    <property type="match status" value="1"/>
</dbReference>
<dbReference type="CDD" id="cd00067">
    <property type="entry name" value="GAL4"/>
    <property type="match status" value="1"/>
</dbReference>
<evidence type="ECO:0000256" key="6">
    <source>
        <dbReference type="ARBA" id="ARBA00023242"/>
    </source>
</evidence>
<evidence type="ECO:0000256" key="1">
    <source>
        <dbReference type="ARBA" id="ARBA00004123"/>
    </source>
</evidence>
<feature type="compositionally biased region" description="Polar residues" evidence="7">
    <location>
        <begin position="1"/>
        <end position="14"/>
    </location>
</feature>
<dbReference type="InterPro" id="IPR001138">
    <property type="entry name" value="Zn2Cys6_DnaBD"/>
</dbReference>
<dbReference type="Gene3D" id="4.10.240.10">
    <property type="entry name" value="Zn(2)-C6 fungal-type DNA-binding domain"/>
    <property type="match status" value="1"/>
</dbReference>
<dbReference type="InterPro" id="IPR036864">
    <property type="entry name" value="Zn2-C6_fun-type_DNA-bd_sf"/>
</dbReference>
<evidence type="ECO:0000259" key="8">
    <source>
        <dbReference type="PROSITE" id="PS50048"/>
    </source>
</evidence>
<dbReference type="STRING" id="441959.B8MDS3"/>
<dbReference type="Pfam" id="PF04082">
    <property type="entry name" value="Fungal_trans"/>
    <property type="match status" value="1"/>
</dbReference>
<dbReference type="InParanoid" id="B8MDS3"/>
<dbReference type="PhylomeDB" id="B8MDS3"/>
<evidence type="ECO:0000256" key="7">
    <source>
        <dbReference type="SAM" id="MobiDB-lite"/>
    </source>
</evidence>
<dbReference type="OrthoDB" id="6486656at2759"/>
<dbReference type="RefSeq" id="XP_002482294.1">
    <property type="nucleotide sequence ID" value="XM_002482249.1"/>
</dbReference>
<protein>
    <recommendedName>
        <fullName evidence="8">Zn(2)-C6 fungal-type domain-containing protein</fullName>
    </recommendedName>
</protein>
<dbReference type="Pfam" id="PF00172">
    <property type="entry name" value="Zn_clus"/>
    <property type="match status" value="1"/>
</dbReference>
<dbReference type="eggNOG" id="ENOG502QTVK">
    <property type="taxonomic scope" value="Eukaryota"/>
</dbReference>
<dbReference type="EMBL" id="EQ962655">
    <property type="protein sequence ID" value="EED18302.1"/>
    <property type="molecule type" value="Genomic_DNA"/>
</dbReference>
<evidence type="ECO:0000313" key="10">
    <source>
        <dbReference type="Proteomes" id="UP000001745"/>
    </source>
</evidence>
<dbReference type="CDD" id="cd12148">
    <property type="entry name" value="fungal_TF_MHR"/>
    <property type="match status" value="1"/>
</dbReference>
<gene>
    <name evidence="9" type="ORF">TSTA_120500</name>
</gene>
<dbReference type="Proteomes" id="UP000001745">
    <property type="component" value="Unassembled WGS sequence"/>
</dbReference>
<sequence>MSTASTYQNVPMQGSQSSTSSTADSEHSRSTAPTEHSRRIAVADKGEDSCKALFFTEDPRDSNSTYASTVPSCKDLPEEGEEEEEEEKQPHYEVVTERQQTFTSSAIPSNSATFADLFPSGRRLFIHHDDSTLDGNMNLRVDTLLNRRDRTRQQEVTLFHLRMHDLHSRNFSFRRYCRDSGREVCHSRRMTHTAQLQKRPNLRRSWGSVLNGLRPGSGSSDKHSVTGFWNSNSNKLHHHQSLPKSSPLQDFLDDETMTPGPTEEKLSNTMLLEFCNYAHIELSRVGVTSSKRYEFEYWSTKYQWRRESRREGGFHEISYHLVNLETSRTVAYIVPEILTPMEMKEEEEKGGWVPKCSMWMSDSSVYEKMSDVADVIVATGIMVLVDDSIRRRWHNKRHVGLNLGKRRASTFFQNMHLDSLGPRRLIDEILHRRGSDVRVLYSSFLFNLVDPFNPYRNGADICGLPDKMGGGRLYKPNSSSVLSKTLSRRLNIYQEASLCLTVSLLPYYRKISFNIAVYLSHEMTASNSVTSRNAASRPPNLKKRKPANRRTLSCYPCRKHKLKCDRQIPCQSCIRYQRENQCKENPAPSASARVAVRQPPPSIAPGYSPAPKSEGDFMLEIFSCPSRYSITELVESCQSNTRLDPTHTMMFLHSRFALPVLLPQSMSAASISSEAGRGNSSSPISRSIDSKLFWKVQLSSLLPPRDLCDRLVSYYVENIDLIYHTIHIPSFQRQYEEFWSLNTAEIDLIWLALLLTVISLAALMTSKEYVEMLGMGKSIARDWAHIWHQASRQALYAGDYELKPTLTQLQVFVCTQIYWLETKNHEILNSALGQAVRNAQALGLDKDKPGKNRLDTELRRRVWWELVINDTYQAMCLGRPPLIHTSSSEVPKPVHCNDVDVTETDITPRPMEEITDMSASIAHIEVYIVFRRLFEDNGAYTSSYEYVRSIDRQIQEVVSRFPWYFQTNNEINVRHASSMNTIFWQHNILHIGICLQRIRLNRPFLHARIGESWVVCAKAAQDILVPYRRMREANVAGFLRSQQFTSLEYQVYTAAVAVAAFLLVERSLPGLSSQSMIQDVQMVISDLEQVDLRPMLADGVKVLRKMLDLFEQEHSQDSQARISLVKEIASVFGGEELAKKYLKQSYEALGSTKATTTDVAPTRSPYSLTLRESDFGHTNNVIPPSTEHPRIELENSFMAVNDSTSLDFEVALDMLSFDQWLDYLIPGDADMSLDQW</sequence>
<feature type="region of interest" description="Disordered" evidence="7">
    <location>
        <begin position="1"/>
        <end position="43"/>
    </location>
</feature>
<feature type="region of interest" description="Disordered" evidence="7">
    <location>
        <begin position="207"/>
        <end position="226"/>
    </location>
</feature>
<dbReference type="InterPro" id="IPR050613">
    <property type="entry name" value="Sec_Metabolite_Reg"/>
</dbReference>
<dbReference type="SMART" id="SM00906">
    <property type="entry name" value="Fungal_trans"/>
    <property type="match status" value="1"/>
</dbReference>
<dbReference type="PROSITE" id="PS50048">
    <property type="entry name" value="ZN2_CY6_FUNGAL_2"/>
    <property type="match status" value="1"/>
</dbReference>
<dbReference type="PANTHER" id="PTHR31001">
    <property type="entry name" value="UNCHARACTERIZED TRANSCRIPTIONAL REGULATORY PROTEIN"/>
    <property type="match status" value="1"/>
</dbReference>
<keyword evidence="2" id="KW-0479">Metal-binding</keyword>
<feature type="compositionally biased region" description="Acidic residues" evidence="7">
    <location>
        <begin position="78"/>
        <end position="87"/>
    </location>
</feature>
<keyword evidence="6" id="KW-0539">Nucleus</keyword>
<feature type="region of interest" description="Disordered" evidence="7">
    <location>
        <begin position="55"/>
        <end position="93"/>
    </location>
</feature>
<evidence type="ECO:0000256" key="4">
    <source>
        <dbReference type="ARBA" id="ARBA00023125"/>
    </source>
</evidence>
<feature type="domain" description="Zn(2)-C6 fungal-type" evidence="8">
    <location>
        <begin position="553"/>
        <end position="582"/>
    </location>
</feature>
<keyword evidence="4" id="KW-0238">DNA-binding</keyword>
<dbReference type="HOGENOM" id="CLU_267182_0_0_1"/>
<proteinExistence type="predicted"/>
<dbReference type="PROSITE" id="PS00463">
    <property type="entry name" value="ZN2_CY6_FUNGAL_1"/>
    <property type="match status" value="1"/>
</dbReference>
<dbReference type="SMART" id="SM00066">
    <property type="entry name" value="GAL4"/>
    <property type="match status" value="1"/>
</dbReference>